<gene>
    <name evidence="2" type="ORF">ACH5RR_012807</name>
</gene>
<accession>A0ABD3A8M4</accession>
<keyword evidence="3" id="KW-1185">Reference proteome</keyword>
<evidence type="ECO:0000256" key="1">
    <source>
        <dbReference type="SAM" id="Coils"/>
    </source>
</evidence>
<proteinExistence type="predicted"/>
<keyword evidence="1" id="KW-0175">Coiled coil</keyword>
<dbReference type="EMBL" id="JBJUIK010000005">
    <property type="protein sequence ID" value="KAL3528151.1"/>
    <property type="molecule type" value="Genomic_DNA"/>
</dbReference>
<dbReference type="Proteomes" id="UP001630127">
    <property type="component" value="Unassembled WGS sequence"/>
</dbReference>
<comment type="caution">
    <text evidence="2">The sequence shown here is derived from an EMBL/GenBank/DDBJ whole genome shotgun (WGS) entry which is preliminary data.</text>
</comment>
<reference evidence="2 3" key="1">
    <citation type="submission" date="2024-11" db="EMBL/GenBank/DDBJ databases">
        <title>A near-complete genome assembly of Cinchona calisaya.</title>
        <authorList>
            <person name="Lian D.C."/>
            <person name="Zhao X.W."/>
            <person name="Wei L."/>
        </authorList>
    </citation>
    <scope>NUCLEOTIDE SEQUENCE [LARGE SCALE GENOMIC DNA]</scope>
    <source>
        <tissue evidence="2">Nenye</tissue>
    </source>
</reference>
<name>A0ABD3A8M4_9GENT</name>
<feature type="coiled-coil region" evidence="1">
    <location>
        <begin position="173"/>
        <end position="200"/>
    </location>
</feature>
<protein>
    <submittedName>
        <fullName evidence="2">Uncharacterized protein</fullName>
    </submittedName>
</protein>
<organism evidence="2 3">
    <name type="scientific">Cinchona calisaya</name>
    <dbReference type="NCBI Taxonomy" id="153742"/>
    <lineage>
        <taxon>Eukaryota</taxon>
        <taxon>Viridiplantae</taxon>
        <taxon>Streptophyta</taxon>
        <taxon>Embryophyta</taxon>
        <taxon>Tracheophyta</taxon>
        <taxon>Spermatophyta</taxon>
        <taxon>Magnoliopsida</taxon>
        <taxon>eudicotyledons</taxon>
        <taxon>Gunneridae</taxon>
        <taxon>Pentapetalae</taxon>
        <taxon>asterids</taxon>
        <taxon>lamiids</taxon>
        <taxon>Gentianales</taxon>
        <taxon>Rubiaceae</taxon>
        <taxon>Cinchonoideae</taxon>
        <taxon>Cinchoneae</taxon>
        <taxon>Cinchona</taxon>
    </lineage>
</organism>
<evidence type="ECO:0000313" key="2">
    <source>
        <dbReference type="EMBL" id="KAL3528151.1"/>
    </source>
</evidence>
<evidence type="ECO:0000313" key="3">
    <source>
        <dbReference type="Proteomes" id="UP001630127"/>
    </source>
</evidence>
<sequence>MSDETLLIQRSRHIKKKFASDELSTSTGDHDRNKYWKHIPIDRRHKLDGPESSDNTISGPSQFELVACNLGKPSDLTPLSIVDKRLPAMPTIPVLAQPILFVKLFRVIKLDGFNPSPLCTRVENFMTHINKYQELHKNFSKKLTETALSTRLAAIQRHVEKTSLASEQKLKHLESIQAKRLRLEDRKVELVKELEQFEVEMQEPDAEIHKVNDEMSRDHHLMAHLAIEQAKLTNTPIVSYKDSEDLKAFHISLEEERAEVAQLM</sequence>
<dbReference type="AlphaFoldDB" id="A0ABD3A8M4"/>